<protein>
    <recommendedName>
        <fullName evidence="1">DUF732 domain-containing protein</fullName>
    </recommendedName>
</protein>
<dbReference type="AlphaFoldDB" id="A0A1Z4EVU9"/>
<keyword evidence="3" id="KW-1185">Reference proteome</keyword>
<evidence type="ECO:0000259" key="1">
    <source>
        <dbReference type="Pfam" id="PF05305"/>
    </source>
</evidence>
<proteinExistence type="predicted"/>
<organism evidence="2 3">
    <name type="scientific">[Mycobacterium] stephanolepidis</name>
    <dbReference type="NCBI Taxonomy" id="1520670"/>
    <lineage>
        <taxon>Bacteria</taxon>
        <taxon>Bacillati</taxon>
        <taxon>Actinomycetota</taxon>
        <taxon>Actinomycetes</taxon>
        <taxon>Mycobacteriales</taxon>
        <taxon>Mycobacteriaceae</taxon>
        <taxon>Mycobacteroides</taxon>
    </lineage>
</organism>
<evidence type="ECO:0000313" key="2">
    <source>
        <dbReference type="EMBL" id="BAX97070.1"/>
    </source>
</evidence>
<feature type="domain" description="DUF732" evidence="1">
    <location>
        <begin position="69"/>
        <end position="140"/>
    </location>
</feature>
<name>A0A1Z4EVU9_9MYCO</name>
<dbReference type="EMBL" id="AP018165">
    <property type="protein sequence ID" value="BAX97070.1"/>
    <property type="molecule type" value="Genomic_DNA"/>
</dbReference>
<evidence type="ECO:0000313" key="3">
    <source>
        <dbReference type="Proteomes" id="UP000217954"/>
    </source>
</evidence>
<dbReference type="InterPro" id="IPR007969">
    <property type="entry name" value="DUF732"/>
</dbReference>
<dbReference type="Proteomes" id="UP000217954">
    <property type="component" value="Chromosome"/>
</dbReference>
<gene>
    <name evidence="2" type="ORF">MSTE_01752</name>
</gene>
<accession>A0A1Z4EVU9</accession>
<reference evidence="2 3" key="2">
    <citation type="journal article" date="2017" name="Int. J. Syst. Evol. Microbiol.">
        <title>Mycobacterium stephanolepidis sp. nov., a rapidly growing species related to Mycobacterium chelonae, isolated from marine teleost fish, Stephanolepis cirrhifer.</title>
        <authorList>
            <person name="Fukano H."/>
            <person name="Wada S."/>
            <person name="Kurata O."/>
            <person name="Katayama K."/>
            <person name="Fujiwara N."/>
            <person name="Hoshino Y."/>
        </authorList>
    </citation>
    <scope>NUCLEOTIDE SEQUENCE [LARGE SCALE GENOMIC DNA]</scope>
    <source>
        <strain evidence="2 3">NJB0901</strain>
    </source>
</reference>
<dbReference type="Pfam" id="PF05305">
    <property type="entry name" value="DUF732"/>
    <property type="match status" value="1"/>
</dbReference>
<dbReference type="KEGG" id="mste:MSTE_01752"/>
<sequence>MQIGHETCTTAEKYPSMQIVDLALTISDKRTAYPYDKARIIVTSALDHYCPKARPSAAPVVAKTAQDYDQEFMQRLVSQGWKIMNTDTTINDARYTCILLGEGGRTPAQAAEMYATQKNAPMADAEGFVNTVMTTYPNCPAR</sequence>
<reference evidence="3" key="1">
    <citation type="journal article" date="2017" name="Genome Announc.">
        <title>Complete Genome Sequence of Mycobacterium stephanolepidis.</title>
        <authorList>
            <person name="Fukano H."/>
            <person name="Yoshida M."/>
            <person name="Katayama Y."/>
            <person name="Omatsu T."/>
            <person name="Mizutani T."/>
            <person name="Kurata O."/>
            <person name="Wada S."/>
            <person name="Hoshino Y."/>
        </authorList>
    </citation>
    <scope>NUCLEOTIDE SEQUENCE [LARGE SCALE GENOMIC DNA]</scope>
    <source>
        <strain evidence="3">NJB0901</strain>
    </source>
</reference>